<proteinExistence type="predicted"/>
<evidence type="ECO:0000313" key="3">
    <source>
        <dbReference type="Proteomes" id="UP000054317"/>
    </source>
</evidence>
<feature type="region of interest" description="Disordered" evidence="1">
    <location>
        <begin position="227"/>
        <end position="266"/>
    </location>
</feature>
<dbReference type="RefSeq" id="XP_008045949.1">
    <property type="nucleotide sequence ID" value="XM_008047758.1"/>
</dbReference>
<dbReference type="KEGG" id="tvs:TRAVEDRAFT_25156"/>
<feature type="compositionally biased region" description="Basic and acidic residues" evidence="1">
    <location>
        <begin position="237"/>
        <end position="250"/>
    </location>
</feature>
<name>R7S629_TRAVS</name>
<organism evidence="2 3">
    <name type="scientific">Trametes versicolor (strain FP-101664)</name>
    <name type="common">White-rot fungus</name>
    <name type="synonym">Coriolus versicolor</name>
    <dbReference type="NCBI Taxonomy" id="717944"/>
    <lineage>
        <taxon>Eukaryota</taxon>
        <taxon>Fungi</taxon>
        <taxon>Dikarya</taxon>
        <taxon>Basidiomycota</taxon>
        <taxon>Agaricomycotina</taxon>
        <taxon>Agaricomycetes</taxon>
        <taxon>Polyporales</taxon>
        <taxon>Polyporaceae</taxon>
        <taxon>Trametes</taxon>
    </lineage>
</organism>
<dbReference type="EMBL" id="JH711998">
    <property type="protein sequence ID" value="EIW51166.1"/>
    <property type="molecule type" value="Genomic_DNA"/>
</dbReference>
<accession>R7S629</accession>
<gene>
    <name evidence="2" type="ORF">TRAVEDRAFT_25156</name>
</gene>
<feature type="compositionally biased region" description="Polar residues" evidence="1">
    <location>
        <begin position="227"/>
        <end position="236"/>
    </location>
</feature>
<evidence type="ECO:0000256" key="1">
    <source>
        <dbReference type="SAM" id="MobiDB-lite"/>
    </source>
</evidence>
<keyword evidence="3" id="KW-1185">Reference proteome</keyword>
<evidence type="ECO:0000313" key="2">
    <source>
        <dbReference type="EMBL" id="EIW51166.1"/>
    </source>
</evidence>
<dbReference type="AlphaFoldDB" id="R7S629"/>
<reference evidence="3" key="1">
    <citation type="journal article" date="2012" name="Science">
        <title>The Paleozoic origin of enzymatic lignin decomposition reconstructed from 31 fungal genomes.</title>
        <authorList>
            <person name="Floudas D."/>
            <person name="Binder M."/>
            <person name="Riley R."/>
            <person name="Barry K."/>
            <person name="Blanchette R.A."/>
            <person name="Henrissat B."/>
            <person name="Martinez A.T."/>
            <person name="Otillar R."/>
            <person name="Spatafora J.W."/>
            <person name="Yadav J.S."/>
            <person name="Aerts A."/>
            <person name="Benoit I."/>
            <person name="Boyd A."/>
            <person name="Carlson A."/>
            <person name="Copeland A."/>
            <person name="Coutinho P.M."/>
            <person name="de Vries R.P."/>
            <person name="Ferreira P."/>
            <person name="Findley K."/>
            <person name="Foster B."/>
            <person name="Gaskell J."/>
            <person name="Glotzer D."/>
            <person name="Gorecki P."/>
            <person name="Heitman J."/>
            <person name="Hesse C."/>
            <person name="Hori C."/>
            <person name="Igarashi K."/>
            <person name="Jurgens J.A."/>
            <person name="Kallen N."/>
            <person name="Kersten P."/>
            <person name="Kohler A."/>
            <person name="Kuees U."/>
            <person name="Kumar T.K.A."/>
            <person name="Kuo A."/>
            <person name="LaButti K."/>
            <person name="Larrondo L.F."/>
            <person name="Lindquist E."/>
            <person name="Ling A."/>
            <person name="Lombard V."/>
            <person name="Lucas S."/>
            <person name="Lundell T."/>
            <person name="Martin R."/>
            <person name="McLaughlin D.J."/>
            <person name="Morgenstern I."/>
            <person name="Morin E."/>
            <person name="Murat C."/>
            <person name="Nagy L.G."/>
            <person name="Nolan M."/>
            <person name="Ohm R.A."/>
            <person name="Patyshakuliyeva A."/>
            <person name="Rokas A."/>
            <person name="Ruiz-Duenas F.J."/>
            <person name="Sabat G."/>
            <person name="Salamov A."/>
            <person name="Samejima M."/>
            <person name="Schmutz J."/>
            <person name="Slot J.C."/>
            <person name="St John F."/>
            <person name="Stenlid J."/>
            <person name="Sun H."/>
            <person name="Sun S."/>
            <person name="Syed K."/>
            <person name="Tsang A."/>
            <person name="Wiebenga A."/>
            <person name="Young D."/>
            <person name="Pisabarro A."/>
            <person name="Eastwood D.C."/>
            <person name="Martin F."/>
            <person name="Cullen D."/>
            <person name="Grigoriev I.V."/>
            <person name="Hibbett D.S."/>
        </authorList>
    </citation>
    <scope>NUCLEOTIDE SEQUENCE [LARGE SCALE GENOMIC DNA]</scope>
    <source>
        <strain evidence="3">FP-101664</strain>
    </source>
</reference>
<dbReference type="Proteomes" id="UP000054317">
    <property type="component" value="Unassembled WGS sequence"/>
</dbReference>
<sequence>MRTPVAECTSGDKESGVQVSVAIAGDRYADTGRGVHKWGQGVRSAGHTIMPGGGQRWDETVVGGMPSEHGRPQRHRASGGTMDGPTVEQVIPEVREATEVLVNPDDPPQRIRQEETEADEHIRQQQAAAAELLNQFSRHDFEIMLLHAIEEGMFPPAGEGEGSGTEGWRAPGAPTEIGPINEERAALLVERYRSMRYRANTWQENGNAIRASTAFLSAVSEVILHETQGSASTNDSDGFHDPEVQADRTEGGSTGGVETRSLGETP</sequence>
<dbReference type="GeneID" id="19412470"/>
<feature type="region of interest" description="Disordered" evidence="1">
    <location>
        <begin position="66"/>
        <end position="85"/>
    </location>
</feature>
<protein>
    <submittedName>
        <fullName evidence="2">Uncharacterized protein</fullName>
    </submittedName>
</protein>